<dbReference type="GO" id="GO:0003886">
    <property type="term" value="F:DNA (cytosine-5-)-methyltransferase activity"/>
    <property type="evidence" value="ECO:0007669"/>
    <property type="project" value="UniProtKB-EC"/>
</dbReference>
<dbReference type="Pfam" id="PF00145">
    <property type="entry name" value="DNA_methylase"/>
    <property type="match status" value="1"/>
</dbReference>
<comment type="catalytic activity">
    <reaction evidence="5 8">
        <text>a 2'-deoxycytidine in DNA + S-adenosyl-L-methionine = a 5-methyl-2'-deoxycytidine in DNA + S-adenosyl-L-homocysteine + H(+)</text>
        <dbReference type="Rhea" id="RHEA:13681"/>
        <dbReference type="Rhea" id="RHEA-COMP:11369"/>
        <dbReference type="Rhea" id="RHEA-COMP:11370"/>
        <dbReference type="ChEBI" id="CHEBI:15378"/>
        <dbReference type="ChEBI" id="CHEBI:57856"/>
        <dbReference type="ChEBI" id="CHEBI:59789"/>
        <dbReference type="ChEBI" id="CHEBI:85452"/>
        <dbReference type="ChEBI" id="CHEBI:85454"/>
        <dbReference type="EC" id="2.1.1.37"/>
    </reaction>
</comment>
<accession>A0ABW0MU73</accession>
<proteinExistence type="inferred from homology"/>
<protein>
    <recommendedName>
        <fullName evidence="8">Cytosine-specific methyltransferase</fullName>
        <ecNumber evidence="8">2.1.1.37</ecNumber>
    </recommendedName>
</protein>
<keyword evidence="4" id="KW-0680">Restriction system</keyword>
<evidence type="ECO:0000256" key="5">
    <source>
        <dbReference type="ARBA" id="ARBA00047422"/>
    </source>
</evidence>
<evidence type="ECO:0000256" key="2">
    <source>
        <dbReference type="ARBA" id="ARBA00022679"/>
    </source>
</evidence>
<dbReference type="InterPro" id="IPR001525">
    <property type="entry name" value="C5_MeTfrase"/>
</dbReference>
<evidence type="ECO:0000313" key="9">
    <source>
        <dbReference type="EMBL" id="MFC5480456.1"/>
    </source>
</evidence>
<dbReference type="Proteomes" id="UP001596101">
    <property type="component" value="Unassembled WGS sequence"/>
</dbReference>
<dbReference type="NCBIfam" id="TIGR00675">
    <property type="entry name" value="dcm"/>
    <property type="match status" value="1"/>
</dbReference>
<dbReference type="PANTHER" id="PTHR10629:SF52">
    <property type="entry name" value="DNA (CYTOSINE-5)-METHYLTRANSFERASE 1"/>
    <property type="match status" value="1"/>
</dbReference>
<dbReference type="RefSeq" id="WP_379759808.1">
    <property type="nucleotide sequence ID" value="NZ_JBHSMR010000013.1"/>
</dbReference>
<reference evidence="10" key="1">
    <citation type="journal article" date="2019" name="Int. J. Syst. Evol. Microbiol.">
        <title>The Global Catalogue of Microorganisms (GCM) 10K type strain sequencing project: providing services to taxonomists for standard genome sequencing and annotation.</title>
        <authorList>
            <consortium name="The Broad Institute Genomics Platform"/>
            <consortium name="The Broad Institute Genome Sequencing Center for Infectious Disease"/>
            <person name="Wu L."/>
            <person name="Ma J."/>
        </authorList>
    </citation>
    <scope>NUCLEOTIDE SEQUENCE [LARGE SCALE GENOMIC DNA]</scope>
    <source>
        <strain evidence="10">CCUG 43111</strain>
    </source>
</reference>
<comment type="caution">
    <text evidence="9">The sequence shown here is derived from an EMBL/GenBank/DDBJ whole genome shotgun (WGS) entry which is preliminary data.</text>
</comment>
<gene>
    <name evidence="9" type="ORF">ACFPQ5_19825</name>
</gene>
<dbReference type="EC" id="2.1.1.37" evidence="8"/>
<dbReference type="Gene3D" id="3.40.50.150">
    <property type="entry name" value="Vaccinia Virus protein VP39"/>
    <property type="match status" value="1"/>
</dbReference>
<dbReference type="PRINTS" id="PR00105">
    <property type="entry name" value="C5METTRFRASE"/>
</dbReference>
<evidence type="ECO:0000256" key="3">
    <source>
        <dbReference type="ARBA" id="ARBA00022691"/>
    </source>
</evidence>
<dbReference type="PROSITE" id="PS00094">
    <property type="entry name" value="C5_MTASE_1"/>
    <property type="match status" value="1"/>
</dbReference>
<evidence type="ECO:0000256" key="6">
    <source>
        <dbReference type="PROSITE-ProRule" id="PRU01016"/>
    </source>
</evidence>
<evidence type="ECO:0000256" key="1">
    <source>
        <dbReference type="ARBA" id="ARBA00022603"/>
    </source>
</evidence>
<keyword evidence="2 6" id="KW-0808">Transferase</keyword>
<dbReference type="InterPro" id="IPR029063">
    <property type="entry name" value="SAM-dependent_MTases_sf"/>
</dbReference>
<evidence type="ECO:0000256" key="4">
    <source>
        <dbReference type="ARBA" id="ARBA00022747"/>
    </source>
</evidence>
<dbReference type="PROSITE" id="PS51679">
    <property type="entry name" value="SAM_MT_C5"/>
    <property type="match status" value="1"/>
</dbReference>
<dbReference type="PANTHER" id="PTHR10629">
    <property type="entry name" value="CYTOSINE-SPECIFIC METHYLTRANSFERASE"/>
    <property type="match status" value="1"/>
</dbReference>
<organism evidence="9 10">
    <name type="scientific">Massilia suwonensis</name>
    <dbReference type="NCBI Taxonomy" id="648895"/>
    <lineage>
        <taxon>Bacteria</taxon>
        <taxon>Pseudomonadati</taxon>
        <taxon>Pseudomonadota</taxon>
        <taxon>Betaproteobacteria</taxon>
        <taxon>Burkholderiales</taxon>
        <taxon>Oxalobacteraceae</taxon>
        <taxon>Telluria group</taxon>
        <taxon>Massilia</taxon>
    </lineage>
</organism>
<dbReference type="EMBL" id="JBHSMR010000013">
    <property type="protein sequence ID" value="MFC5480456.1"/>
    <property type="molecule type" value="Genomic_DNA"/>
</dbReference>
<evidence type="ECO:0000256" key="8">
    <source>
        <dbReference type="RuleBase" id="RU000417"/>
    </source>
</evidence>
<dbReference type="GO" id="GO:0032259">
    <property type="term" value="P:methylation"/>
    <property type="evidence" value="ECO:0007669"/>
    <property type="project" value="UniProtKB-KW"/>
</dbReference>
<comment type="similarity">
    <text evidence="6 7">Belongs to the class I-like SAM-binding methyltransferase superfamily. C5-methyltransferase family.</text>
</comment>
<keyword evidence="10" id="KW-1185">Reference proteome</keyword>
<sequence length="466" mass="51164">MMNLKILDDFSGNRGINNKVDLAYITSATDSNFDDISMKNDTQPQDLVKRQRTCIDLFAGAGGLSTGLELAGFDVLFANEIMPAYAESLALNHPNSQVCVNDIRSVSPHDIRMSLGLEVGALDLIAGGPPCQGFSINAPVRSSDDRRNHLFLNYLDFVKEFFPKVVLIENVPGMVSYEGGDTINAIMSSLRGLGYKPEVRVLYAPHYGVPQMRWRTIFLATRLDVSPQALYPIPSHLSKGRPNFTTKLDGNSLIFSDEYVASNAVHSHTTVWDAIGDLPELENGGGAPLMDYSKPAESGYQDLLRTGSKCLTSHQAANLGPANTVRLPFIPPGGSWRDIPHDLLPKGMQRAKRSDHTKRYGRLEPQGIASTILTKCDPHWGAYIHPTQHRILSVREAARLQSFPDRVRFCGSLSEQYEQVGNAVPPLFARAIGNQIQSVLNRIDDGETVPSSFAGRCSQTELALIS</sequence>
<dbReference type="SUPFAM" id="SSF53335">
    <property type="entry name" value="S-adenosyl-L-methionine-dependent methyltransferases"/>
    <property type="match status" value="1"/>
</dbReference>
<dbReference type="InterPro" id="IPR018117">
    <property type="entry name" value="C5_DNA_meth_AS"/>
</dbReference>
<keyword evidence="3 6" id="KW-0949">S-adenosyl-L-methionine</keyword>
<name>A0ABW0MU73_9BURK</name>
<dbReference type="InterPro" id="IPR050390">
    <property type="entry name" value="C5-Methyltransferase"/>
</dbReference>
<evidence type="ECO:0000313" key="10">
    <source>
        <dbReference type="Proteomes" id="UP001596101"/>
    </source>
</evidence>
<dbReference type="Gene3D" id="3.90.120.10">
    <property type="entry name" value="DNA Methylase, subunit A, domain 2"/>
    <property type="match status" value="2"/>
</dbReference>
<evidence type="ECO:0000256" key="7">
    <source>
        <dbReference type="RuleBase" id="RU000416"/>
    </source>
</evidence>
<keyword evidence="1 6" id="KW-0489">Methyltransferase</keyword>
<feature type="active site" evidence="6">
    <location>
        <position position="131"/>
    </location>
</feature>